<sequence length="295" mass="33816">MIEPKEEIPSFCSDASSSAFIKTEPTTCARPLVHHRTTYKNHSLTSFLDVLADHHGDLIIEELSEDSTMKDGVEHEIPSLFCTKCGADVANRSALLEHFVTTHLNESDRFEYESIGMFQFKRGGENAIAYLQDSFEAQMTQCFVKRKFENVDAVLKVHFNSPLASFVSLKNMKIYLDRTRIEKTNVEQKIVQIDLQQGDDSYQVDFDFAPIELNNQRVRIGREKRRLEKEADKMAKFLSIDPTGELKVEPEIKSEIVEIKSEGIKSEPYSPRESTHQFNAVIKSEIKTEIKMEQD</sequence>
<keyword evidence="1" id="KW-0862">Zinc</keyword>
<proteinExistence type="predicted"/>
<reference evidence="4" key="1">
    <citation type="submission" date="2017-10" db="EMBL/GenBank/DDBJ databases">
        <title>Rapid genome shrinkage in a self-fertile nematode reveals novel sperm competition proteins.</title>
        <authorList>
            <person name="Yin D."/>
            <person name="Schwarz E.M."/>
            <person name="Thomas C.G."/>
            <person name="Felde R.L."/>
            <person name="Korf I.F."/>
            <person name="Cutter A.D."/>
            <person name="Schartner C.M."/>
            <person name="Ralston E.J."/>
            <person name="Meyer B.J."/>
            <person name="Haag E.S."/>
        </authorList>
    </citation>
    <scope>NUCLEOTIDE SEQUENCE [LARGE SCALE GENOMIC DNA]</scope>
    <source>
        <strain evidence="4">JU1422</strain>
    </source>
</reference>
<dbReference type="GO" id="GO:0008270">
    <property type="term" value="F:zinc ion binding"/>
    <property type="evidence" value="ECO:0007669"/>
    <property type="project" value="UniProtKB-KW"/>
</dbReference>
<dbReference type="PROSITE" id="PS00028">
    <property type="entry name" value="ZINC_FINGER_C2H2_1"/>
    <property type="match status" value="1"/>
</dbReference>
<keyword evidence="1" id="KW-0863">Zinc-finger</keyword>
<evidence type="ECO:0000256" key="1">
    <source>
        <dbReference type="PROSITE-ProRule" id="PRU00042"/>
    </source>
</evidence>
<evidence type="ECO:0000313" key="4">
    <source>
        <dbReference type="Proteomes" id="UP000230233"/>
    </source>
</evidence>
<evidence type="ECO:0000313" key="3">
    <source>
        <dbReference type="EMBL" id="PIC21767.1"/>
    </source>
</evidence>
<organism evidence="3 4">
    <name type="scientific">Caenorhabditis nigoni</name>
    <dbReference type="NCBI Taxonomy" id="1611254"/>
    <lineage>
        <taxon>Eukaryota</taxon>
        <taxon>Metazoa</taxon>
        <taxon>Ecdysozoa</taxon>
        <taxon>Nematoda</taxon>
        <taxon>Chromadorea</taxon>
        <taxon>Rhabditida</taxon>
        <taxon>Rhabditina</taxon>
        <taxon>Rhabditomorpha</taxon>
        <taxon>Rhabditoidea</taxon>
        <taxon>Rhabditidae</taxon>
        <taxon>Peloderinae</taxon>
        <taxon>Caenorhabditis</taxon>
    </lineage>
</organism>
<protein>
    <recommendedName>
        <fullName evidence="2">C2H2-type domain-containing protein</fullName>
    </recommendedName>
</protein>
<dbReference type="OrthoDB" id="5871691at2759"/>
<dbReference type="PROSITE" id="PS50157">
    <property type="entry name" value="ZINC_FINGER_C2H2_2"/>
    <property type="match status" value="1"/>
</dbReference>
<keyword evidence="4" id="KW-1185">Reference proteome</keyword>
<dbReference type="EMBL" id="PDUG01000006">
    <property type="protein sequence ID" value="PIC21767.1"/>
    <property type="molecule type" value="Genomic_DNA"/>
</dbReference>
<feature type="domain" description="C2H2-type" evidence="2">
    <location>
        <begin position="80"/>
        <end position="108"/>
    </location>
</feature>
<dbReference type="AlphaFoldDB" id="A0A2G5T3D5"/>
<comment type="caution">
    <text evidence="3">The sequence shown here is derived from an EMBL/GenBank/DDBJ whole genome shotgun (WGS) entry which is preliminary data.</text>
</comment>
<evidence type="ECO:0000259" key="2">
    <source>
        <dbReference type="PROSITE" id="PS50157"/>
    </source>
</evidence>
<accession>A0A2G5T3D5</accession>
<keyword evidence="1" id="KW-0479">Metal-binding</keyword>
<dbReference type="InterPro" id="IPR013087">
    <property type="entry name" value="Znf_C2H2_type"/>
</dbReference>
<name>A0A2G5T3D5_9PELO</name>
<gene>
    <name evidence="3" type="primary">Cni-K04C1.3</name>
    <name evidence="3" type="synonym">Cnig_chr_X.g26481</name>
    <name evidence="3" type="ORF">B9Z55_026481</name>
</gene>
<dbReference type="PANTHER" id="PTHR34850">
    <property type="entry name" value="PROTEIN CBG21297"/>
    <property type="match status" value="1"/>
</dbReference>
<dbReference type="PANTHER" id="PTHR34850:SF2">
    <property type="entry name" value="C2H2-TYPE DOMAIN-CONTAINING PROTEIN"/>
    <property type="match status" value="1"/>
</dbReference>
<dbReference type="Proteomes" id="UP000230233">
    <property type="component" value="Chromosome X"/>
</dbReference>